<dbReference type="GO" id="GO:0016846">
    <property type="term" value="F:carbon-sulfur lyase activity"/>
    <property type="evidence" value="ECO:0007669"/>
    <property type="project" value="InterPro"/>
</dbReference>
<dbReference type="InterPro" id="IPR011057">
    <property type="entry name" value="Mss4-like_sf"/>
</dbReference>
<dbReference type="EMBL" id="UINC01125393">
    <property type="protein sequence ID" value="SVD03187.1"/>
    <property type="molecule type" value="Genomic_DNA"/>
</dbReference>
<dbReference type="PANTHER" id="PTHR33337:SF40">
    <property type="entry name" value="CENP-V_GFA DOMAIN-CONTAINING PROTEIN-RELATED"/>
    <property type="match status" value="1"/>
</dbReference>
<reference evidence="6" key="1">
    <citation type="submission" date="2018-05" db="EMBL/GenBank/DDBJ databases">
        <authorList>
            <person name="Lanie J.A."/>
            <person name="Ng W.-L."/>
            <person name="Kazmierczak K.M."/>
            <person name="Andrzejewski T.M."/>
            <person name="Davidsen T.M."/>
            <person name="Wayne K.J."/>
            <person name="Tettelin H."/>
            <person name="Glass J.I."/>
            <person name="Rusch D."/>
            <person name="Podicherti R."/>
            <person name="Tsui H.-C.T."/>
            <person name="Winkler M.E."/>
        </authorList>
    </citation>
    <scope>NUCLEOTIDE SEQUENCE</scope>
</reference>
<dbReference type="PANTHER" id="PTHR33337">
    <property type="entry name" value="GFA DOMAIN-CONTAINING PROTEIN"/>
    <property type="match status" value="1"/>
</dbReference>
<dbReference type="InterPro" id="IPR006913">
    <property type="entry name" value="CENP-V/GFA"/>
</dbReference>
<name>A0A382S1U5_9ZZZZ</name>
<keyword evidence="2" id="KW-0479">Metal-binding</keyword>
<evidence type="ECO:0000256" key="1">
    <source>
        <dbReference type="ARBA" id="ARBA00005495"/>
    </source>
</evidence>
<organism evidence="6">
    <name type="scientific">marine metagenome</name>
    <dbReference type="NCBI Taxonomy" id="408172"/>
    <lineage>
        <taxon>unclassified sequences</taxon>
        <taxon>metagenomes</taxon>
        <taxon>ecological metagenomes</taxon>
    </lineage>
</organism>
<dbReference type="Pfam" id="PF04828">
    <property type="entry name" value="GFA"/>
    <property type="match status" value="1"/>
</dbReference>
<sequence>MTDNELTKFNGRCLCGLVRFECGAEPEFQACCHCDDCRHAGGGVYGSFVFVSGEALQITGEMRSYEHESDRGNTMTKHFCPTCGSHMFGSNSKTPERRAVWVGVIDDASWFKPQAYVYARKKLPHTPVNPEVETFDKMRPQ</sequence>
<dbReference type="SUPFAM" id="SSF51316">
    <property type="entry name" value="Mss4-like"/>
    <property type="match status" value="1"/>
</dbReference>
<gene>
    <name evidence="6" type="ORF">METZ01_LOCUS356041</name>
</gene>
<evidence type="ECO:0000259" key="5">
    <source>
        <dbReference type="PROSITE" id="PS51891"/>
    </source>
</evidence>
<keyword evidence="4" id="KW-0456">Lyase</keyword>
<evidence type="ECO:0000313" key="6">
    <source>
        <dbReference type="EMBL" id="SVD03187.1"/>
    </source>
</evidence>
<dbReference type="Gene3D" id="3.90.1590.10">
    <property type="entry name" value="glutathione-dependent formaldehyde- activating enzyme (gfa)"/>
    <property type="match status" value="1"/>
</dbReference>
<dbReference type="GO" id="GO:0046872">
    <property type="term" value="F:metal ion binding"/>
    <property type="evidence" value="ECO:0007669"/>
    <property type="project" value="UniProtKB-KW"/>
</dbReference>
<evidence type="ECO:0000256" key="4">
    <source>
        <dbReference type="ARBA" id="ARBA00023239"/>
    </source>
</evidence>
<evidence type="ECO:0000256" key="3">
    <source>
        <dbReference type="ARBA" id="ARBA00022833"/>
    </source>
</evidence>
<comment type="similarity">
    <text evidence="1">Belongs to the Gfa family.</text>
</comment>
<dbReference type="PROSITE" id="PS51891">
    <property type="entry name" value="CENP_V_GFA"/>
    <property type="match status" value="1"/>
</dbReference>
<accession>A0A382S1U5</accession>
<protein>
    <recommendedName>
        <fullName evidence="5">CENP-V/GFA domain-containing protein</fullName>
    </recommendedName>
</protein>
<keyword evidence="3" id="KW-0862">Zinc</keyword>
<evidence type="ECO:0000256" key="2">
    <source>
        <dbReference type="ARBA" id="ARBA00022723"/>
    </source>
</evidence>
<dbReference type="AlphaFoldDB" id="A0A382S1U5"/>
<feature type="domain" description="CENP-V/GFA" evidence="5">
    <location>
        <begin position="9"/>
        <end position="117"/>
    </location>
</feature>
<proteinExistence type="inferred from homology"/>